<dbReference type="Gene3D" id="1.10.150.240">
    <property type="entry name" value="Putative phosphatase, domain 2"/>
    <property type="match status" value="1"/>
</dbReference>
<dbReference type="EMBL" id="WJNG01000002">
    <property type="protein sequence ID" value="MRH41770.1"/>
    <property type="molecule type" value="Genomic_DNA"/>
</dbReference>
<gene>
    <name evidence="3" type="ORF">GH741_03665</name>
</gene>
<dbReference type="NCBIfam" id="TIGR01549">
    <property type="entry name" value="HAD-SF-IA-v1"/>
    <property type="match status" value="1"/>
</dbReference>
<sequence>MSHINTIIFDSYGTLFDVHSLSNKLENHFSGKGQKISQTWREKQIEYALLRQIMGNYATFFEITKAALTYAIKKHGEQTNPEQMEELVAAYLNLDVYPEVKGVLSQLGNKQLAIFSNGSHDMLDPLVKNAGITTLFDKIISTNEVKEFKPAPASYHYAMEVLNSQKENTLFVSSNGWDISGAENYGVRTAWINRKRLPVEELNLMPDSVYQDLTGILEWV</sequence>
<dbReference type="NCBIfam" id="TIGR01428">
    <property type="entry name" value="HAD_type_II"/>
    <property type="match status" value="1"/>
</dbReference>
<name>A0A6A8D927_9BACI</name>
<dbReference type="CDD" id="cd02588">
    <property type="entry name" value="HAD_L2-DEX"/>
    <property type="match status" value="1"/>
</dbReference>
<evidence type="ECO:0000313" key="4">
    <source>
        <dbReference type="Proteomes" id="UP000799092"/>
    </source>
</evidence>
<dbReference type="InterPro" id="IPR006328">
    <property type="entry name" value="2-HAD"/>
</dbReference>
<dbReference type="InterPro" id="IPR036412">
    <property type="entry name" value="HAD-like_sf"/>
</dbReference>
<dbReference type="InterPro" id="IPR023198">
    <property type="entry name" value="PGP-like_dom2"/>
</dbReference>
<dbReference type="AlphaFoldDB" id="A0A6A8D927"/>
<dbReference type="SFLD" id="SFLDS00003">
    <property type="entry name" value="Haloacid_Dehalogenase"/>
    <property type="match status" value="1"/>
</dbReference>
<dbReference type="SFLD" id="SFLDG01129">
    <property type="entry name" value="C1.5:_HAD__Beta-PGM__Phosphata"/>
    <property type="match status" value="1"/>
</dbReference>
<dbReference type="InterPro" id="IPR006439">
    <property type="entry name" value="HAD-SF_hydro_IA"/>
</dbReference>
<evidence type="ECO:0000256" key="2">
    <source>
        <dbReference type="ARBA" id="ARBA00022801"/>
    </source>
</evidence>
<protein>
    <submittedName>
        <fullName evidence="3">Haloacid dehalogenase type II</fullName>
    </submittedName>
</protein>
<proteinExistence type="inferred from homology"/>
<accession>A0A6A8D927</accession>
<dbReference type="InterPro" id="IPR023214">
    <property type="entry name" value="HAD_sf"/>
</dbReference>
<dbReference type="Pfam" id="PF00702">
    <property type="entry name" value="Hydrolase"/>
    <property type="match status" value="1"/>
</dbReference>
<dbReference type="InterPro" id="IPR051540">
    <property type="entry name" value="S-2-haloacid_dehalogenase"/>
</dbReference>
<dbReference type="OrthoDB" id="264363at2"/>
<dbReference type="SFLD" id="SFLDF00045">
    <property type="entry name" value="2-haloacid_dehalogenase"/>
    <property type="match status" value="1"/>
</dbReference>
<dbReference type="NCBIfam" id="TIGR01509">
    <property type="entry name" value="HAD-SF-IA-v3"/>
    <property type="match status" value="1"/>
</dbReference>
<comment type="caution">
    <text evidence="3">The sequence shown here is derived from an EMBL/GenBank/DDBJ whole genome shotgun (WGS) entry which is preliminary data.</text>
</comment>
<evidence type="ECO:0000313" key="3">
    <source>
        <dbReference type="EMBL" id="MRH41770.1"/>
    </source>
</evidence>
<evidence type="ECO:0000256" key="1">
    <source>
        <dbReference type="ARBA" id="ARBA00008106"/>
    </source>
</evidence>
<organism evidence="3 4">
    <name type="scientific">Aquibacillus halophilus</name>
    <dbReference type="NCBI Taxonomy" id="930132"/>
    <lineage>
        <taxon>Bacteria</taxon>
        <taxon>Bacillati</taxon>
        <taxon>Bacillota</taxon>
        <taxon>Bacilli</taxon>
        <taxon>Bacillales</taxon>
        <taxon>Bacillaceae</taxon>
        <taxon>Aquibacillus</taxon>
    </lineage>
</organism>
<dbReference type="PANTHER" id="PTHR43316">
    <property type="entry name" value="HYDROLASE, HALOACID DELAHOGENASE-RELATED"/>
    <property type="match status" value="1"/>
</dbReference>
<dbReference type="Proteomes" id="UP000799092">
    <property type="component" value="Unassembled WGS sequence"/>
</dbReference>
<dbReference type="PRINTS" id="PR00413">
    <property type="entry name" value="HADHALOGNASE"/>
</dbReference>
<keyword evidence="4" id="KW-1185">Reference proteome</keyword>
<dbReference type="SUPFAM" id="SSF56784">
    <property type="entry name" value="HAD-like"/>
    <property type="match status" value="1"/>
</dbReference>
<keyword evidence="2" id="KW-0378">Hydrolase</keyword>
<comment type="similarity">
    <text evidence="1">Belongs to the HAD-like hydrolase superfamily. S-2-haloalkanoic acid dehalogenase family.</text>
</comment>
<dbReference type="Gene3D" id="3.40.50.1000">
    <property type="entry name" value="HAD superfamily/HAD-like"/>
    <property type="match status" value="1"/>
</dbReference>
<dbReference type="SFLD" id="SFLDG01135">
    <property type="entry name" value="C1.5.6:_HAD__Beta-PGM__Phospha"/>
    <property type="match status" value="1"/>
</dbReference>
<dbReference type="NCBIfam" id="TIGR01493">
    <property type="entry name" value="HAD-SF-IA-v2"/>
    <property type="match status" value="1"/>
</dbReference>
<dbReference type="PANTHER" id="PTHR43316:SF3">
    <property type="entry name" value="HALOACID DEHALOGENASE, TYPE II (AFU_ORTHOLOGUE AFUA_2G07750)-RELATED"/>
    <property type="match status" value="1"/>
</dbReference>
<dbReference type="RefSeq" id="WP_153735393.1">
    <property type="nucleotide sequence ID" value="NZ_WJNG01000002.1"/>
</dbReference>
<dbReference type="GO" id="GO:0019120">
    <property type="term" value="F:hydrolase activity, acting on acid halide bonds, in C-halide compounds"/>
    <property type="evidence" value="ECO:0007669"/>
    <property type="project" value="InterPro"/>
</dbReference>
<reference evidence="3" key="1">
    <citation type="submission" date="2019-11" db="EMBL/GenBank/DDBJ databases">
        <authorList>
            <person name="Li J."/>
        </authorList>
    </citation>
    <scope>NUCLEOTIDE SEQUENCE</scope>
    <source>
        <strain evidence="3">B6B</strain>
    </source>
</reference>